<reference evidence="2 4" key="1">
    <citation type="submission" date="2015-04" db="EMBL/GenBank/DDBJ databases">
        <authorList>
            <person name="Calcutt M.J."/>
            <person name="Foecking M.F."/>
        </authorList>
    </citation>
    <scope>NUCLEOTIDE SEQUENCE [LARGE SCALE GENOMIC DNA]</scope>
    <source>
        <strain evidence="2 4">199/55</strain>
        <plasmid evidence="4">pmov1</plasmid>
        <plasmid evidence="2">pMOV1</plasmid>
    </source>
</reference>
<dbReference type="KEGG" id="moi:MOVS_10865"/>
<keyword evidence="1" id="KW-1133">Transmembrane helix</keyword>
<dbReference type="NCBIfam" id="TIGR02762">
    <property type="entry name" value="TraL_TIGR"/>
    <property type="match status" value="1"/>
</dbReference>
<organism evidence="3 5">
    <name type="scientific">Moraxella ovis</name>
    <dbReference type="NCBI Taxonomy" id="29433"/>
    <lineage>
        <taxon>Bacteria</taxon>
        <taxon>Pseudomonadati</taxon>
        <taxon>Pseudomonadota</taxon>
        <taxon>Gammaproteobacteria</taxon>
        <taxon>Moraxellales</taxon>
        <taxon>Moraxellaceae</taxon>
        <taxon>Moraxella</taxon>
    </lineage>
</organism>
<reference evidence="3 5" key="2">
    <citation type="submission" date="2018-06" db="EMBL/GenBank/DDBJ databases">
        <authorList>
            <consortium name="Pathogen Informatics"/>
            <person name="Doyle S."/>
        </authorList>
    </citation>
    <scope>NUCLEOTIDE SEQUENCE [LARGE SCALE GENOMIC DNA]</scope>
    <source>
        <strain evidence="3 5">NCTC11227</strain>
    </source>
</reference>
<dbReference type="EMBL" id="UGPW01000002">
    <property type="protein sequence ID" value="STY98567.1"/>
    <property type="molecule type" value="Genomic_DNA"/>
</dbReference>
<evidence type="ECO:0000313" key="3">
    <source>
        <dbReference type="EMBL" id="STY98567.1"/>
    </source>
</evidence>
<protein>
    <submittedName>
        <fullName evidence="3">Type IV conjugative transfer system protein TraL</fullName>
    </submittedName>
</protein>
<feature type="transmembrane region" description="Helical" evidence="1">
    <location>
        <begin position="25"/>
        <end position="56"/>
    </location>
</feature>
<evidence type="ECO:0000313" key="2">
    <source>
        <dbReference type="EMBL" id="ANB92579.1"/>
    </source>
</evidence>
<keyword evidence="1" id="KW-0472">Membrane</keyword>
<dbReference type="InterPro" id="IPR009838">
    <property type="entry name" value="T4SS_TraL"/>
</dbReference>
<dbReference type="Proteomes" id="UP000076765">
    <property type="component" value="Plasmid pMOV1"/>
</dbReference>
<geneLocation type="plasmid" evidence="4">
    <name>pmov1</name>
</geneLocation>
<name>A0A378QCD5_9GAMM</name>
<evidence type="ECO:0000313" key="5">
    <source>
        <dbReference type="Proteomes" id="UP000255102"/>
    </source>
</evidence>
<dbReference type="RefSeq" id="WP_063515099.1">
    <property type="nucleotide sequence ID" value="NZ_CP011159.1"/>
</dbReference>
<dbReference type="Pfam" id="PF07178">
    <property type="entry name" value="TraL"/>
    <property type="match status" value="1"/>
</dbReference>
<dbReference type="EMBL" id="CP011159">
    <property type="protein sequence ID" value="ANB92579.1"/>
    <property type="molecule type" value="Genomic_DNA"/>
</dbReference>
<dbReference type="GO" id="GO:0019867">
    <property type="term" value="C:outer membrane"/>
    <property type="evidence" value="ECO:0007669"/>
    <property type="project" value="InterPro"/>
</dbReference>
<keyword evidence="1" id="KW-0812">Transmembrane</keyword>
<keyword evidence="4" id="KW-1185">Reference proteome</keyword>
<gene>
    <name evidence="2" type="ORF">MOVS_10865</name>
    <name evidence="3" type="ORF">NCTC11227_02243</name>
</gene>
<evidence type="ECO:0000313" key="4">
    <source>
        <dbReference type="Proteomes" id="UP000076765"/>
    </source>
</evidence>
<dbReference type="AlphaFoldDB" id="A0A378QCD5"/>
<geneLocation type="plasmid" evidence="2">
    <name>pMOV1</name>
</geneLocation>
<keyword evidence="2" id="KW-0614">Plasmid</keyword>
<evidence type="ECO:0000256" key="1">
    <source>
        <dbReference type="SAM" id="Phobius"/>
    </source>
</evidence>
<dbReference type="Proteomes" id="UP000255102">
    <property type="component" value="Unassembled WGS sequence"/>
</dbReference>
<accession>A0A378QCD5</accession>
<sequence length="96" mass="10526">MQNDSHTIPTRLDDKPKFLFFDYDVAIVALIPCAIGISMNQFFGLVGLFVGCILAVGYKSFKAGKHAGVLTHLIFWKTGTPAPSAMPKSHQRNFLG</sequence>
<proteinExistence type="predicted"/>